<dbReference type="PROSITE" id="PS50943">
    <property type="entry name" value="HTH_CROC1"/>
    <property type="match status" value="1"/>
</dbReference>
<accession>A0A370HP90</accession>
<gene>
    <name evidence="2" type="ORF">DES45_103315</name>
</gene>
<organism evidence="2 3">
    <name type="scientific">Microvirga subterranea</name>
    <dbReference type="NCBI Taxonomy" id="186651"/>
    <lineage>
        <taxon>Bacteria</taxon>
        <taxon>Pseudomonadati</taxon>
        <taxon>Pseudomonadota</taxon>
        <taxon>Alphaproteobacteria</taxon>
        <taxon>Hyphomicrobiales</taxon>
        <taxon>Methylobacteriaceae</taxon>
        <taxon>Microvirga</taxon>
    </lineage>
</organism>
<dbReference type="SMART" id="SM00530">
    <property type="entry name" value="HTH_XRE"/>
    <property type="match status" value="1"/>
</dbReference>
<dbReference type="InterPro" id="IPR001387">
    <property type="entry name" value="Cro/C1-type_HTH"/>
</dbReference>
<comment type="caution">
    <text evidence="2">The sequence shown here is derived from an EMBL/GenBank/DDBJ whole genome shotgun (WGS) entry which is preliminary data.</text>
</comment>
<name>A0A370HP90_9HYPH</name>
<dbReference type="GO" id="GO:0003677">
    <property type="term" value="F:DNA binding"/>
    <property type="evidence" value="ECO:0007669"/>
    <property type="project" value="InterPro"/>
</dbReference>
<dbReference type="OrthoDB" id="9797172at2"/>
<evidence type="ECO:0000259" key="1">
    <source>
        <dbReference type="PROSITE" id="PS50943"/>
    </source>
</evidence>
<proteinExistence type="predicted"/>
<evidence type="ECO:0000313" key="2">
    <source>
        <dbReference type="EMBL" id="RDI60055.1"/>
    </source>
</evidence>
<dbReference type="Pfam" id="PF01381">
    <property type="entry name" value="HTH_3"/>
    <property type="match status" value="1"/>
</dbReference>
<dbReference type="Gene3D" id="1.10.260.40">
    <property type="entry name" value="lambda repressor-like DNA-binding domains"/>
    <property type="match status" value="1"/>
</dbReference>
<evidence type="ECO:0000313" key="3">
    <source>
        <dbReference type="Proteomes" id="UP000254925"/>
    </source>
</evidence>
<dbReference type="EMBL" id="QQBB01000003">
    <property type="protein sequence ID" value="RDI60055.1"/>
    <property type="molecule type" value="Genomic_DNA"/>
</dbReference>
<reference evidence="2 3" key="1">
    <citation type="submission" date="2018-07" db="EMBL/GenBank/DDBJ databases">
        <title>Genomic Encyclopedia of Type Strains, Phase IV (KMG-IV): sequencing the most valuable type-strain genomes for metagenomic binning, comparative biology and taxonomic classification.</title>
        <authorList>
            <person name="Goeker M."/>
        </authorList>
    </citation>
    <scope>NUCLEOTIDE SEQUENCE [LARGE SCALE GENOMIC DNA]</scope>
    <source>
        <strain evidence="2 3">DSM 14364</strain>
    </source>
</reference>
<dbReference type="AlphaFoldDB" id="A0A370HP90"/>
<keyword evidence="3" id="KW-1185">Reference proteome</keyword>
<dbReference type="SUPFAM" id="SSF47413">
    <property type="entry name" value="lambda repressor-like DNA-binding domains"/>
    <property type="match status" value="1"/>
</dbReference>
<protein>
    <submittedName>
        <fullName evidence="2">Transcriptional regulator</fullName>
    </submittedName>
</protein>
<dbReference type="InterPro" id="IPR010982">
    <property type="entry name" value="Lambda_DNA-bd_dom_sf"/>
</dbReference>
<sequence length="141" mass="15371">MSEHKKAPSGADVHIGSRIRKRRMLLGMSQEKLGDALGVTFQQVQKYERGTNRISAGRLQCIGEVLGVPAAYFFEGLSDEPKLGNDTEGSVLDILGTNEGFRLARAFASIEDSRLRHKLVELVDAMAKGAMHGEDSAANDR</sequence>
<dbReference type="RefSeq" id="WP_114769763.1">
    <property type="nucleotide sequence ID" value="NZ_QQBB01000003.1"/>
</dbReference>
<feature type="domain" description="HTH cro/C1-type" evidence="1">
    <location>
        <begin position="19"/>
        <end position="73"/>
    </location>
</feature>
<dbReference type="CDD" id="cd00093">
    <property type="entry name" value="HTH_XRE"/>
    <property type="match status" value="1"/>
</dbReference>
<dbReference type="Proteomes" id="UP000254925">
    <property type="component" value="Unassembled WGS sequence"/>
</dbReference>